<dbReference type="EMBL" id="VXIV02000391">
    <property type="protein sequence ID" value="KAF6038610.1"/>
    <property type="molecule type" value="Genomic_DNA"/>
</dbReference>
<proteinExistence type="predicted"/>
<gene>
    <name evidence="2" type="ORF">EB796_003081</name>
</gene>
<accession>A0A7J7KIS3</accession>
<evidence type="ECO:0000256" key="1">
    <source>
        <dbReference type="SAM" id="MobiDB-lite"/>
    </source>
</evidence>
<dbReference type="AlphaFoldDB" id="A0A7J7KIS3"/>
<sequence length="305" mass="32832">MSDNDLENLLSNFTTPKLTHSSSTHPRDSMSSNRVVLGSIQPDPHQLPAEPQAKQLVDTKLGGESKENAAFSAAQTAVADPSTEKTAAGEVVAGDLFEDIRELDENERWSDRNVVITQLDHRENILLVGDIIGTVIDGLSISEEENSVLTVNPPALEESCLNVAWDISPSDSVVGAADSVFDTPSSCDNKKPPAPLNIAFDLSKNTKALNDTDFEDAVDEMPQELVPAVPNFRNQALKRWSLYRMFDPLVGADVSSPAQQPVSKPLDESQCLMGQGDSPVASGRQLPVDQLLDITVAPTTPHLVG</sequence>
<name>A0A7J7KIS3_BUGNE</name>
<reference evidence="2" key="1">
    <citation type="submission" date="2020-06" db="EMBL/GenBank/DDBJ databases">
        <title>Draft genome of Bugula neritina, a colonial animal packing powerful symbionts and potential medicines.</title>
        <authorList>
            <person name="Rayko M."/>
        </authorList>
    </citation>
    <scope>NUCLEOTIDE SEQUENCE [LARGE SCALE GENOMIC DNA]</scope>
    <source>
        <strain evidence="2">Kwan_BN1</strain>
    </source>
</reference>
<dbReference type="Proteomes" id="UP000593567">
    <property type="component" value="Unassembled WGS sequence"/>
</dbReference>
<comment type="caution">
    <text evidence="2">The sequence shown here is derived from an EMBL/GenBank/DDBJ whole genome shotgun (WGS) entry which is preliminary data.</text>
</comment>
<feature type="region of interest" description="Disordered" evidence="1">
    <location>
        <begin position="1"/>
        <end position="32"/>
    </location>
</feature>
<keyword evidence="3" id="KW-1185">Reference proteome</keyword>
<feature type="region of interest" description="Disordered" evidence="1">
    <location>
        <begin position="254"/>
        <end position="283"/>
    </location>
</feature>
<organism evidence="2 3">
    <name type="scientific">Bugula neritina</name>
    <name type="common">Brown bryozoan</name>
    <name type="synonym">Sertularia neritina</name>
    <dbReference type="NCBI Taxonomy" id="10212"/>
    <lineage>
        <taxon>Eukaryota</taxon>
        <taxon>Metazoa</taxon>
        <taxon>Spiralia</taxon>
        <taxon>Lophotrochozoa</taxon>
        <taxon>Bryozoa</taxon>
        <taxon>Gymnolaemata</taxon>
        <taxon>Cheilostomatida</taxon>
        <taxon>Flustrina</taxon>
        <taxon>Buguloidea</taxon>
        <taxon>Bugulidae</taxon>
        <taxon>Bugula</taxon>
    </lineage>
</organism>
<evidence type="ECO:0000313" key="3">
    <source>
        <dbReference type="Proteomes" id="UP000593567"/>
    </source>
</evidence>
<protein>
    <submittedName>
        <fullName evidence="2">Uncharacterized protein</fullName>
    </submittedName>
</protein>
<feature type="compositionally biased region" description="Polar residues" evidence="1">
    <location>
        <begin position="7"/>
        <end position="32"/>
    </location>
</feature>
<evidence type="ECO:0000313" key="2">
    <source>
        <dbReference type="EMBL" id="KAF6038610.1"/>
    </source>
</evidence>